<protein>
    <submittedName>
        <fullName evidence="2">Uncharacterized protein</fullName>
    </submittedName>
</protein>
<dbReference type="EMBL" id="JAQMTI010000285">
    <property type="protein sequence ID" value="MDB9444126.1"/>
    <property type="molecule type" value="Genomic_DNA"/>
</dbReference>
<reference evidence="2 3" key="1">
    <citation type="submission" date="2023-01" db="EMBL/GenBank/DDBJ databases">
        <title>Genomes from the Australian National Cyanobacteria Reference Collection.</title>
        <authorList>
            <person name="Willis A."/>
            <person name="Lee E.M.F."/>
        </authorList>
    </citation>
    <scope>NUCLEOTIDE SEQUENCE [LARGE SCALE GENOMIC DNA]</scope>
    <source>
        <strain evidence="2 3">CS-549</strain>
    </source>
</reference>
<organism evidence="2 3">
    <name type="scientific">Sphaerospermopsis kisseleviana CS-549</name>
    <dbReference type="NCBI Taxonomy" id="3021783"/>
    <lineage>
        <taxon>Bacteria</taxon>
        <taxon>Bacillati</taxon>
        <taxon>Cyanobacteriota</taxon>
        <taxon>Cyanophyceae</taxon>
        <taxon>Nostocales</taxon>
        <taxon>Aphanizomenonaceae</taxon>
        <taxon>Sphaerospermopsis</taxon>
        <taxon>Sphaerospermopsis kisseleviana</taxon>
    </lineage>
</organism>
<feature type="compositionally biased region" description="Polar residues" evidence="1">
    <location>
        <begin position="36"/>
        <end position="48"/>
    </location>
</feature>
<feature type="compositionally biased region" description="Low complexity" evidence="1">
    <location>
        <begin position="26"/>
        <end position="35"/>
    </location>
</feature>
<name>A0ABT4ZXG7_9CYAN</name>
<comment type="caution">
    <text evidence="2">The sequence shown here is derived from an EMBL/GenBank/DDBJ whole genome shotgun (WGS) entry which is preliminary data.</text>
</comment>
<keyword evidence="3" id="KW-1185">Reference proteome</keyword>
<evidence type="ECO:0000313" key="3">
    <source>
        <dbReference type="Proteomes" id="UP001211711"/>
    </source>
</evidence>
<sequence>MLMFNKLNISKVIVISPQSPVPSPQSPITSPQSPITNVDSFSTRLPVS</sequence>
<evidence type="ECO:0000256" key="1">
    <source>
        <dbReference type="SAM" id="MobiDB-lite"/>
    </source>
</evidence>
<feature type="region of interest" description="Disordered" evidence="1">
    <location>
        <begin position="18"/>
        <end position="48"/>
    </location>
</feature>
<dbReference type="Proteomes" id="UP001211711">
    <property type="component" value="Unassembled WGS sequence"/>
</dbReference>
<accession>A0ABT4ZXG7</accession>
<gene>
    <name evidence="2" type="ORF">PN497_22645</name>
</gene>
<evidence type="ECO:0000313" key="2">
    <source>
        <dbReference type="EMBL" id="MDB9444126.1"/>
    </source>
</evidence>
<proteinExistence type="predicted"/>